<dbReference type="Proteomes" id="UP000325577">
    <property type="component" value="Linkage Group LG5"/>
</dbReference>
<gene>
    <name evidence="2" type="ORF">F0562_013008</name>
</gene>
<feature type="compositionally biased region" description="Basic and acidic residues" evidence="1">
    <location>
        <begin position="151"/>
        <end position="168"/>
    </location>
</feature>
<dbReference type="InterPro" id="IPR001005">
    <property type="entry name" value="SANT/Myb"/>
</dbReference>
<dbReference type="OrthoDB" id="2143914at2759"/>
<dbReference type="SUPFAM" id="SSF46689">
    <property type="entry name" value="Homeodomain-like"/>
    <property type="match status" value="1"/>
</dbReference>
<evidence type="ECO:0000313" key="3">
    <source>
        <dbReference type="Proteomes" id="UP000325577"/>
    </source>
</evidence>
<keyword evidence="3" id="KW-1185">Reference proteome</keyword>
<reference evidence="2 3" key="1">
    <citation type="submission" date="2019-09" db="EMBL/GenBank/DDBJ databases">
        <title>A chromosome-level genome assembly of the Chinese tupelo Nyssa sinensis.</title>
        <authorList>
            <person name="Yang X."/>
            <person name="Kang M."/>
            <person name="Yang Y."/>
            <person name="Xiong H."/>
            <person name="Wang M."/>
            <person name="Zhang Z."/>
            <person name="Wang Z."/>
            <person name="Wu H."/>
            <person name="Ma T."/>
            <person name="Liu J."/>
            <person name="Xi Z."/>
        </authorList>
    </citation>
    <scope>NUCLEOTIDE SEQUENCE [LARGE SCALE GENOMIC DNA]</scope>
    <source>
        <strain evidence="2">J267</strain>
        <tissue evidence="2">Leaf</tissue>
    </source>
</reference>
<dbReference type="AlphaFoldDB" id="A0A5J4ZZV8"/>
<protein>
    <recommendedName>
        <fullName evidence="4">Myb-like domain-containing protein</fullName>
    </recommendedName>
</protein>
<feature type="region of interest" description="Disordered" evidence="1">
    <location>
        <begin position="149"/>
        <end position="175"/>
    </location>
</feature>
<proteinExistence type="predicted"/>
<dbReference type="Gene3D" id="1.10.10.60">
    <property type="entry name" value="Homeodomain-like"/>
    <property type="match status" value="1"/>
</dbReference>
<sequence>MHTSVCPFSVTATLATKSLSKVRKGSWTEEDVLLRNCIQKYGEGKWHQVPLRAGNVKDHFDQLRSCNDAESPAKYGGYPKPWWWWGAKEIIYCSFFCCGWSIGRGFVLNCCELSMDCRDPSNAKGNKSLEDGIDEDGGGRVIGILVQLETEEGREKGDDELQKQRTEMGQDALDF</sequence>
<evidence type="ECO:0000256" key="1">
    <source>
        <dbReference type="SAM" id="MobiDB-lite"/>
    </source>
</evidence>
<dbReference type="CDD" id="cd00167">
    <property type="entry name" value="SANT"/>
    <property type="match status" value="1"/>
</dbReference>
<name>A0A5J4ZZV8_9ASTE</name>
<dbReference type="InterPro" id="IPR009057">
    <property type="entry name" value="Homeodomain-like_sf"/>
</dbReference>
<organism evidence="2 3">
    <name type="scientific">Nyssa sinensis</name>
    <dbReference type="NCBI Taxonomy" id="561372"/>
    <lineage>
        <taxon>Eukaryota</taxon>
        <taxon>Viridiplantae</taxon>
        <taxon>Streptophyta</taxon>
        <taxon>Embryophyta</taxon>
        <taxon>Tracheophyta</taxon>
        <taxon>Spermatophyta</taxon>
        <taxon>Magnoliopsida</taxon>
        <taxon>eudicotyledons</taxon>
        <taxon>Gunneridae</taxon>
        <taxon>Pentapetalae</taxon>
        <taxon>asterids</taxon>
        <taxon>Cornales</taxon>
        <taxon>Nyssaceae</taxon>
        <taxon>Nyssa</taxon>
    </lineage>
</organism>
<dbReference type="EMBL" id="CM018048">
    <property type="protein sequence ID" value="KAA8522631.1"/>
    <property type="molecule type" value="Genomic_DNA"/>
</dbReference>
<evidence type="ECO:0008006" key="4">
    <source>
        <dbReference type="Google" id="ProtNLM"/>
    </source>
</evidence>
<evidence type="ECO:0000313" key="2">
    <source>
        <dbReference type="EMBL" id="KAA8522631.1"/>
    </source>
</evidence>
<accession>A0A5J4ZZV8</accession>